<proteinExistence type="inferred from homology"/>
<keyword evidence="5" id="KW-0560">Oxidoreductase</keyword>
<dbReference type="SUPFAM" id="SSF48264">
    <property type="entry name" value="Cytochrome P450"/>
    <property type="match status" value="1"/>
</dbReference>
<dbReference type="InterPro" id="IPR002401">
    <property type="entry name" value="Cyt_P450_E_grp-I"/>
</dbReference>
<evidence type="ECO:0000256" key="7">
    <source>
        <dbReference type="ARBA" id="ARBA00023033"/>
    </source>
</evidence>
<dbReference type="Gene3D" id="1.10.630.10">
    <property type="entry name" value="Cytochrome P450"/>
    <property type="match status" value="2"/>
</dbReference>
<dbReference type="InterPro" id="IPR036396">
    <property type="entry name" value="Cyt_P450_sf"/>
</dbReference>
<comment type="cofactor">
    <cofactor evidence="1">
        <name>heme</name>
        <dbReference type="ChEBI" id="CHEBI:30413"/>
    </cofactor>
</comment>
<protein>
    <recommendedName>
        <fullName evidence="11">Cytochrome P450</fullName>
    </recommendedName>
</protein>
<keyword evidence="8" id="KW-1133">Transmembrane helix</keyword>
<evidence type="ECO:0000256" key="1">
    <source>
        <dbReference type="ARBA" id="ARBA00001971"/>
    </source>
</evidence>
<dbReference type="PRINTS" id="PR00463">
    <property type="entry name" value="EP450I"/>
</dbReference>
<name>A0A8K0MQL8_9ROSA</name>
<dbReference type="GO" id="GO:0016705">
    <property type="term" value="F:oxidoreductase activity, acting on paired donors, with incorporation or reduction of molecular oxygen"/>
    <property type="evidence" value="ECO:0007669"/>
    <property type="project" value="InterPro"/>
</dbReference>
<comment type="similarity">
    <text evidence="2">Belongs to the cytochrome P450 family.</text>
</comment>
<keyword evidence="8" id="KW-0812">Transmembrane</keyword>
<gene>
    <name evidence="9" type="ORF">FNV43_RR05629</name>
</gene>
<dbReference type="Proteomes" id="UP000796880">
    <property type="component" value="Unassembled WGS sequence"/>
</dbReference>
<dbReference type="EMBL" id="VOIH02000002">
    <property type="protein sequence ID" value="KAF3455181.1"/>
    <property type="molecule type" value="Genomic_DNA"/>
</dbReference>
<dbReference type="InterPro" id="IPR001128">
    <property type="entry name" value="Cyt_P450"/>
</dbReference>
<keyword evidence="6" id="KW-0408">Iron</keyword>
<evidence type="ECO:0000256" key="5">
    <source>
        <dbReference type="ARBA" id="ARBA00023002"/>
    </source>
</evidence>
<dbReference type="PANTHER" id="PTHR47944:SF4">
    <property type="entry name" value="OS09G0441700 PROTEIN"/>
    <property type="match status" value="1"/>
</dbReference>
<dbReference type="GO" id="GO:0004497">
    <property type="term" value="F:monooxygenase activity"/>
    <property type="evidence" value="ECO:0007669"/>
    <property type="project" value="UniProtKB-KW"/>
</dbReference>
<evidence type="ECO:0000313" key="10">
    <source>
        <dbReference type="Proteomes" id="UP000796880"/>
    </source>
</evidence>
<dbReference type="AlphaFoldDB" id="A0A8K0MQL8"/>
<keyword evidence="7" id="KW-0503">Monooxygenase</keyword>
<sequence>MEEILNITDVVAPPIIKWAFHENPTTSQKLIPFVIFVITLFIFLLKAKFVEVFNKKKPFPYHLPPGPHPWPIVGSVPEMLKNRPAYRWIHRVMKELNSEIACFRLGKTNVAAVSSPEIAREFLKKNDAVFASRPITITSGIFSHGFLTTGVTPWNKQWKKMRMVLISDVVNESNTRWLLEKRNEEVDKLIKFVYNQCSINNGGSSSSPSLLGQVVNVRTAAQHYSGSVMRKMMFSKRYFGKGREDGGPGDEEEELVSALSSMLLYLRVSDAIEVMKKYQNGIVNERIQQWREGKKMVAEDLLDVFISLKHENGDPMLSAEEIKAQIMEILLATVDNPANAAEWALSEMLNRPQQLQKAVEELDSVVGKDRLVQEHDIPNLHYINACAREALGRSMFPISPPPTALWQATSSPKAEAYSEPELRFITFTVGRRSCLGGWPGSTITVMLFARLLQGYTWSMPPGVEKIDLTEADPLLKAMPLYAHTKPRLSPTVYPAN</sequence>
<keyword evidence="8" id="KW-0472">Membrane</keyword>
<comment type="caution">
    <text evidence="9">The sequence shown here is derived from an EMBL/GenBank/DDBJ whole genome shotgun (WGS) entry which is preliminary data.</text>
</comment>
<accession>A0A8K0MQL8</accession>
<dbReference type="OrthoDB" id="2789670at2759"/>
<reference evidence="9" key="1">
    <citation type="submission" date="2020-03" db="EMBL/GenBank/DDBJ databases">
        <title>A high-quality chromosome-level genome assembly of a woody plant with both climbing and erect habits, Rhamnella rubrinervis.</title>
        <authorList>
            <person name="Lu Z."/>
            <person name="Yang Y."/>
            <person name="Zhu X."/>
            <person name="Sun Y."/>
        </authorList>
    </citation>
    <scope>NUCLEOTIDE SEQUENCE</scope>
    <source>
        <strain evidence="9">BYM</strain>
        <tissue evidence="9">Leaf</tissue>
    </source>
</reference>
<keyword evidence="4" id="KW-0479">Metal-binding</keyword>
<evidence type="ECO:0000256" key="4">
    <source>
        <dbReference type="ARBA" id="ARBA00022723"/>
    </source>
</evidence>
<feature type="transmembrane region" description="Helical" evidence="8">
    <location>
        <begin position="30"/>
        <end position="47"/>
    </location>
</feature>
<organism evidence="9 10">
    <name type="scientific">Rhamnella rubrinervis</name>
    <dbReference type="NCBI Taxonomy" id="2594499"/>
    <lineage>
        <taxon>Eukaryota</taxon>
        <taxon>Viridiplantae</taxon>
        <taxon>Streptophyta</taxon>
        <taxon>Embryophyta</taxon>
        <taxon>Tracheophyta</taxon>
        <taxon>Spermatophyta</taxon>
        <taxon>Magnoliopsida</taxon>
        <taxon>eudicotyledons</taxon>
        <taxon>Gunneridae</taxon>
        <taxon>Pentapetalae</taxon>
        <taxon>rosids</taxon>
        <taxon>fabids</taxon>
        <taxon>Rosales</taxon>
        <taxon>Rhamnaceae</taxon>
        <taxon>rhamnoid group</taxon>
        <taxon>Rhamneae</taxon>
        <taxon>Rhamnella</taxon>
    </lineage>
</organism>
<keyword evidence="3" id="KW-0349">Heme</keyword>
<dbReference type="Pfam" id="PF00067">
    <property type="entry name" value="p450"/>
    <property type="match status" value="1"/>
</dbReference>
<evidence type="ECO:0000256" key="6">
    <source>
        <dbReference type="ARBA" id="ARBA00023004"/>
    </source>
</evidence>
<evidence type="ECO:0000256" key="2">
    <source>
        <dbReference type="ARBA" id="ARBA00010617"/>
    </source>
</evidence>
<evidence type="ECO:0000256" key="8">
    <source>
        <dbReference type="SAM" id="Phobius"/>
    </source>
</evidence>
<keyword evidence="10" id="KW-1185">Reference proteome</keyword>
<dbReference type="PANTHER" id="PTHR47944">
    <property type="entry name" value="CYTOCHROME P450 98A9"/>
    <property type="match status" value="1"/>
</dbReference>
<dbReference type="GO" id="GO:0020037">
    <property type="term" value="F:heme binding"/>
    <property type="evidence" value="ECO:0007669"/>
    <property type="project" value="InterPro"/>
</dbReference>
<dbReference type="GO" id="GO:0005506">
    <property type="term" value="F:iron ion binding"/>
    <property type="evidence" value="ECO:0007669"/>
    <property type="project" value="InterPro"/>
</dbReference>
<evidence type="ECO:0000313" key="9">
    <source>
        <dbReference type="EMBL" id="KAF3455181.1"/>
    </source>
</evidence>
<evidence type="ECO:0000256" key="3">
    <source>
        <dbReference type="ARBA" id="ARBA00022617"/>
    </source>
</evidence>
<evidence type="ECO:0008006" key="11">
    <source>
        <dbReference type="Google" id="ProtNLM"/>
    </source>
</evidence>